<evidence type="ECO:0000313" key="2">
    <source>
        <dbReference type="Proteomes" id="UP000887575"/>
    </source>
</evidence>
<dbReference type="Proteomes" id="UP000887575">
    <property type="component" value="Unassembled WGS sequence"/>
</dbReference>
<protein>
    <submittedName>
        <fullName evidence="3">Uncharacterized protein</fullName>
    </submittedName>
</protein>
<dbReference type="AlphaFoldDB" id="A0AAF3E9U7"/>
<organism evidence="2 3">
    <name type="scientific">Mesorhabditis belari</name>
    <dbReference type="NCBI Taxonomy" id="2138241"/>
    <lineage>
        <taxon>Eukaryota</taxon>
        <taxon>Metazoa</taxon>
        <taxon>Ecdysozoa</taxon>
        <taxon>Nematoda</taxon>
        <taxon>Chromadorea</taxon>
        <taxon>Rhabditida</taxon>
        <taxon>Rhabditina</taxon>
        <taxon>Rhabditomorpha</taxon>
        <taxon>Rhabditoidea</taxon>
        <taxon>Rhabditidae</taxon>
        <taxon>Mesorhabditinae</taxon>
        <taxon>Mesorhabditis</taxon>
    </lineage>
</organism>
<feature type="chain" id="PRO_5042023073" evidence="1">
    <location>
        <begin position="19"/>
        <end position="156"/>
    </location>
</feature>
<feature type="signal peptide" evidence="1">
    <location>
        <begin position="1"/>
        <end position="18"/>
    </location>
</feature>
<accession>A0AAF3E9U7</accession>
<reference evidence="3" key="1">
    <citation type="submission" date="2024-02" db="UniProtKB">
        <authorList>
            <consortium name="WormBaseParasite"/>
        </authorList>
    </citation>
    <scope>IDENTIFICATION</scope>
</reference>
<proteinExistence type="predicted"/>
<name>A0AAF3E9U7_9BILA</name>
<sequence>MHLLTVLLLSGLMGLAFAWDLYAMDLRSLLTDKDTRNKLKDLSNKKDMPRTQMQQQLQQLLQMQPQMVQQTFQTVMRAKDQFYNQQMQQKIQQAQQMGLGQIWQQMQQIDQNLSLTRDQAEKAKKDLVKAQPDQMKKAIEQMDKNYYKDNIELTKD</sequence>
<keyword evidence="1" id="KW-0732">Signal</keyword>
<evidence type="ECO:0000256" key="1">
    <source>
        <dbReference type="SAM" id="SignalP"/>
    </source>
</evidence>
<evidence type="ECO:0000313" key="3">
    <source>
        <dbReference type="WBParaSite" id="MBELARI_LOCUS10675"/>
    </source>
</evidence>
<dbReference type="WBParaSite" id="MBELARI_LOCUS10675">
    <property type="protein sequence ID" value="MBELARI_LOCUS10675"/>
    <property type="gene ID" value="MBELARI_LOCUS10675"/>
</dbReference>
<keyword evidence="2" id="KW-1185">Reference proteome</keyword>